<dbReference type="GO" id="GO:0061542">
    <property type="term" value="F:3-demethylubiquinol 3-O-methyltransferase activity"/>
    <property type="evidence" value="ECO:0007669"/>
    <property type="project" value="UniProtKB-UniRule"/>
</dbReference>
<evidence type="ECO:0000313" key="8">
    <source>
        <dbReference type="Proteomes" id="UP000033671"/>
    </source>
</evidence>
<dbReference type="PANTHER" id="PTHR43464:SF19">
    <property type="entry name" value="UBIQUINONE BIOSYNTHESIS O-METHYLTRANSFERASE, MITOCHONDRIAL"/>
    <property type="match status" value="1"/>
</dbReference>
<feature type="binding site" evidence="5">
    <location>
        <position position="39"/>
    </location>
    <ligand>
        <name>S-adenosyl-L-methionine</name>
        <dbReference type="ChEBI" id="CHEBI:59789"/>
    </ligand>
</feature>
<dbReference type="PANTHER" id="PTHR43464">
    <property type="entry name" value="METHYLTRANSFERASE"/>
    <property type="match status" value="1"/>
</dbReference>
<protein>
    <recommendedName>
        <fullName evidence="5">Ubiquinone biosynthesis O-methyltransferase</fullName>
    </recommendedName>
    <alternativeName>
        <fullName evidence="5">2-polyprenyl-6-hydroxyphenol methylase</fullName>
        <ecNumber evidence="5">2.1.1.222</ecNumber>
    </alternativeName>
    <alternativeName>
        <fullName evidence="5">3-demethylubiquinone 3-O-methyltransferase</fullName>
        <ecNumber evidence="5">2.1.1.64</ecNumber>
    </alternativeName>
</protein>
<comment type="caution">
    <text evidence="7">The sequence shown here is derived from an EMBL/GenBank/DDBJ whole genome shotgun (WGS) entry which is preliminary data.</text>
</comment>
<feature type="domain" description="Methyltransferase type 11" evidence="6">
    <location>
        <begin position="68"/>
        <end position="163"/>
    </location>
</feature>
<evidence type="ECO:0000259" key="6">
    <source>
        <dbReference type="Pfam" id="PF08241"/>
    </source>
</evidence>
<sequence>MYNNSTIDQDEIEKFNTIANEWWNPNGKFKQLHLMNPARIRFIKQKILLHYNLIDNITRPFHGLKIADIGCGGGITSIPMAKLGATVTGIDASSKNIAVAKIYANNIGMQVNYIHSSIEEYVKISNEKYDVVLCLEVIEHVSNIQSFILYLSKILKLGGMLIISTINKTLKSYVFAIGLAEYLLRYLPIGTHDFNKFLKPSTINNILLSHNMTLKEIQGLSYNPILQQWRLTNDISVNYIMYITAI</sequence>
<name>A0A0F3PBK7_ORITS</name>
<dbReference type="Gene3D" id="3.40.50.150">
    <property type="entry name" value="Vaccinia Virus protein VP39"/>
    <property type="match status" value="1"/>
</dbReference>
<reference evidence="7 8" key="1">
    <citation type="submission" date="2015-01" db="EMBL/GenBank/DDBJ databases">
        <title>Genome Sequencing of Rickettsiales.</title>
        <authorList>
            <person name="Daugherty S.C."/>
            <person name="Su Q."/>
            <person name="Abolude K."/>
            <person name="Beier-Sexton M."/>
            <person name="Carlyon J.A."/>
            <person name="Carter R."/>
            <person name="Day N.P."/>
            <person name="Dumler S.J."/>
            <person name="Dyachenko V."/>
            <person name="Godinez A."/>
            <person name="Kurtti T.J."/>
            <person name="Lichay M."/>
            <person name="Mullins K.E."/>
            <person name="Ott S."/>
            <person name="Pappas-Brown V."/>
            <person name="Paris D.H."/>
            <person name="Patel P."/>
            <person name="Richards A.L."/>
            <person name="Sadzewicz L."/>
            <person name="Sears K."/>
            <person name="Seidman D."/>
            <person name="Sengamalay N."/>
            <person name="Stenos J."/>
            <person name="Tallon L.J."/>
            <person name="Vincent G."/>
            <person name="Fraser C.M."/>
            <person name="Munderloh U."/>
            <person name="Dunning-Hotopp J.C."/>
        </authorList>
    </citation>
    <scope>NUCLEOTIDE SEQUENCE [LARGE SCALE GENOMIC DNA]</scope>
    <source>
        <strain evidence="7 8">TA716</strain>
    </source>
</reference>
<dbReference type="InterPro" id="IPR010233">
    <property type="entry name" value="UbiG_MeTrfase"/>
</dbReference>
<organism evidence="7 8">
    <name type="scientific">Orientia tsutsugamushi str. TA716</name>
    <dbReference type="NCBI Taxonomy" id="1359175"/>
    <lineage>
        <taxon>Bacteria</taxon>
        <taxon>Pseudomonadati</taxon>
        <taxon>Pseudomonadota</taxon>
        <taxon>Alphaproteobacteria</taxon>
        <taxon>Rickettsiales</taxon>
        <taxon>Rickettsiaceae</taxon>
        <taxon>Rickettsieae</taxon>
        <taxon>Orientia</taxon>
    </lineage>
</organism>
<comment type="catalytic activity">
    <reaction evidence="5">
        <text>a 3-demethylubiquinol + S-adenosyl-L-methionine = a ubiquinol + S-adenosyl-L-homocysteine + H(+)</text>
        <dbReference type="Rhea" id="RHEA:44380"/>
        <dbReference type="Rhea" id="RHEA-COMP:9566"/>
        <dbReference type="Rhea" id="RHEA-COMP:10914"/>
        <dbReference type="ChEBI" id="CHEBI:15378"/>
        <dbReference type="ChEBI" id="CHEBI:17976"/>
        <dbReference type="ChEBI" id="CHEBI:57856"/>
        <dbReference type="ChEBI" id="CHEBI:59789"/>
        <dbReference type="ChEBI" id="CHEBI:84422"/>
        <dbReference type="EC" id="2.1.1.64"/>
    </reaction>
</comment>
<evidence type="ECO:0000256" key="1">
    <source>
        <dbReference type="ARBA" id="ARBA00022603"/>
    </source>
</evidence>
<dbReference type="EC" id="2.1.1.222" evidence="5"/>
<dbReference type="NCBIfam" id="TIGR01983">
    <property type="entry name" value="UbiG"/>
    <property type="match status" value="1"/>
</dbReference>
<keyword evidence="1 5" id="KW-0489">Methyltransferase</keyword>
<feature type="binding site" evidence="5">
    <location>
        <position position="135"/>
    </location>
    <ligand>
        <name>S-adenosyl-L-methionine</name>
        <dbReference type="ChEBI" id="CHEBI:59789"/>
    </ligand>
</feature>
<dbReference type="HAMAP" id="MF_00472">
    <property type="entry name" value="UbiG"/>
    <property type="match status" value="1"/>
</dbReference>
<keyword evidence="4 5" id="KW-0949">S-adenosyl-L-methionine</keyword>
<comment type="similarity">
    <text evidence="5">Belongs to the methyltransferase superfamily. UbiG/COQ3 family.</text>
</comment>
<dbReference type="InterPro" id="IPR013216">
    <property type="entry name" value="Methyltransf_11"/>
</dbReference>
<evidence type="ECO:0000256" key="2">
    <source>
        <dbReference type="ARBA" id="ARBA00022679"/>
    </source>
</evidence>
<proteinExistence type="inferred from homology"/>
<accession>A0A0F3PBK7</accession>
<dbReference type="EC" id="2.1.1.64" evidence="5"/>
<keyword evidence="7" id="KW-0830">Ubiquinone</keyword>
<dbReference type="UniPathway" id="UPA00232"/>
<evidence type="ECO:0000256" key="5">
    <source>
        <dbReference type="HAMAP-Rule" id="MF_00472"/>
    </source>
</evidence>
<dbReference type="PATRIC" id="fig|1359175.3.peg.2476"/>
<keyword evidence="2 5" id="KW-0808">Transferase</keyword>
<dbReference type="GO" id="GO:0032259">
    <property type="term" value="P:methylation"/>
    <property type="evidence" value="ECO:0007669"/>
    <property type="project" value="UniProtKB-KW"/>
</dbReference>
<comment type="pathway">
    <text evidence="5">Cofactor biosynthesis; ubiquinone biosynthesis.</text>
</comment>
<dbReference type="InterPro" id="IPR029063">
    <property type="entry name" value="SAM-dependent_MTases_sf"/>
</dbReference>
<evidence type="ECO:0000256" key="4">
    <source>
        <dbReference type="ARBA" id="ARBA00022691"/>
    </source>
</evidence>
<dbReference type="Pfam" id="PF08241">
    <property type="entry name" value="Methyltransf_11"/>
    <property type="match status" value="1"/>
</dbReference>
<dbReference type="EMBL" id="LAOA01000006">
    <property type="protein sequence ID" value="KJV77296.1"/>
    <property type="molecule type" value="Genomic_DNA"/>
</dbReference>
<dbReference type="GO" id="GO:0102208">
    <property type="term" value="F:2-polyprenyl-6-hydroxyphenol methylase activity"/>
    <property type="evidence" value="ECO:0007669"/>
    <property type="project" value="UniProtKB-EC"/>
</dbReference>
<dbReference type="Proteomes" id="UP000033671">
    <property type="component" value="Unassembled WGS sequence"/>
</dbReference>
<feature type="binding site" evidence="5">
    <location>
        <position position="70"/>
    </location>
    <ligand>
        <name>S-adenosyl-L-methionine</name>
        <dbReference type="ChEBI" id="CHEBI:59789"/>
    </ligand>
</feature>
<dbReference type="RefSeq" id="WP_045916651.1">
    <property type="nucleotide sequence ID" value="NZ_LAOA01000006.1"/>
</dbReference>
<dbReference type="AlphaFoldDB" id="A0A0F3PBK7"/>
<evidence type="ECO:0000313" key="7">
    <source>
        <dbReference type="EMBL" id="KJV77296.1"/>
    </source>
</evidence>
<gene>
    <name evidence="5 7" type="primary">ubiG</name>
    <name evidence="7" type="ORF">OTSTA716_0326</name>
</gene>
<dbReference type="SUPFAM" id="SSF53335">
    <property type="entry name" value="S-adenosyl-L-methionine-dependent methyltransferases"/>
    <property type="match status" value="1"/>
</dbReference>
<comment type="function">
    <text evidence="5">O-methyltransferase that catalyzes the 2 O-methylation steps in the ubiquinone biosynthetic pathway.</text>
</comment>
<dbReference type="GO" id="GO:0010420">
    <property type="term" value="F:polyprenyldihydroxybenzoate methyltransferase activity"/>
    <property type="evidence" value="ECO:0007669"/>
    <property type="project" value="InterPro"/>
</dbReference>
<comment type="catalytic activity">
    <reaction evidence="5">
        <text>a 3-(all-trans-polyprenyl)benzene-1,2-diol + S-adenosyl-L-methionine = a 2-methoxy-6-(all-trans-polyprenyl)phenol + S-adenosyl-L-homocysteine + H(+)</text>
        <dbReference type="Rhea" id="RHEA:31411"/>
        <dbReference type="Rhea" id="RHEA-COMP:9550"/>
        <dbReference type="Rhea" id="RHEA-COMP:9551"/>
        <dbReference type="ChEBI" id="CHEBI:15378"/>
        <dbReference type="ChEBI" id="CHEBI:57856"/>
        <dbReference type="ChEBI" id="CHEBI:59789"/>
        <dbReference type="ChEBI" id="CHEBI:62729"/>
        <dbReference type="ChEBI" id="CHEBI:62731"/>
        <dbReference type="EC" id="2.1.1.222"/>
    </reaction>
</comment>
<evidence type="ECO:0000256" key="3">
    <source>
        <dbReference type="ARBA" id="ARBA00022688"/>
    </source>
</evidence>
<keyword evidence="3 5" id="KW-0831">Ubiquinone biosynthesis</keyword>
<dbReference type="CDD" id="cd02440">
    <property type="entry name" value="AdoMet_MTases"/>
    <property type="match status" value="1"/>
</dbReference>
<feature type="binding site" evidence="5">
    <location>
        <position position="91"/>
    </location>
    <ligand>
        <name>S-adenosyl-L-methionine</name>
        <dbReference type="ChEBI" id="CHEBI:59789"/>
    </ligand>
</feature>